<protein>
    <recommendedName>
        <fullName evidence="6">J domain-containing protein</fullName>
    </recommendedName>
</protein>
<proteinExistence type="predicted"/>
<evidence type="ECO:0000313" key="8">
    <source>
        <dbReference type="Proteomes" id="UP001279734"/>
    </source>
</evidence>
<dbReference type="SMART" id="SM00271">
    <property type="entry name" value="DnaJ"/>
    <property type="match status" value="1"/>
</dbReference>
<dbReference type="Gene3D" id="1.10.287.110">
    <property type="entry name" value="DnaJ domain"/>
    <property type="match status" value="1"/>
</dbReference>
<gene>
    <name evidence="7" type="ORF">Nepgr_003486</name>
</gene>
<evidence type="ECO:0000256" key="3">
    <source>
        <dbReference type="ARBA" id="ARBA00023136"/>
    </source>
</evidence>
<dbReference type="PANTHER" id="PTHR44272:SF2">
    <property type="entry name" value="CHAPERONE PROTEIN DNAJ 16"/>
    <property type="match status" value="1"/>
</dbReference>
<dbReference type="InterPro" id="IPR001623">
    <property type="entry name" value="DnaJ_domain"/>
</dbReference>
<dbReference type="PROSITE" id="PS50076">
    <property type="entry name" value="DNAJ_2"/>
    <property type="match status" value="1"/>
</dbReference>
<dbReference type="CDD" id="cd06257">
    <property type="entry name" value="DnaJ"/>
    <property type="match status" value="1"/>
</dbReference>
<dbReference type="SUPFAM" id="SSF46565">
    <property type="entry name" value="Chaperone J-domain"/>
    <property type="match status" value="1"/>
</dbReference>
<dbReference type="FunFam" id="1.10.287.110:FF:000097">
    <property type="entry name" value="Chaperone protein dnaJ 16"/>
    <property type="match status" value="1"/>
</dbReference>
<dbReference type="AlphaFoldDB" id="A0AAD3XDQ3"/>
<sequence>MPARKSKPEKLDAAAKQLRRDPYEVLGVSRNSTDQEIKTAYRKLALKYHPDKNVNDSKAADLFKEVAFSYSILSEPGKRCQYDTAGFEAVDSESQELELDLSSLGAVNLMFAAIFSKLGVPIKTTVSATVLEAALNGMVQICPLPLGQPLFRKVEKHCAHFYSVTITEEEARDGLVCRVQSSEKSKFKLLYFDQEDNGGLSLTLQEDSAKTRKVTSAGMYFLGFPAYRLDHSALSAAAAKDPDAAFFKILDWFQPCEITELKAGVHVFAVYGDNFFKSASYIVEALCTSSFAKEKDELRAVESQILSKRVELSKFGSEYSEVLAQFTAMTGRFEQEMQAIDELLKQRNEVHASYSVARKMKRNTSKSKRASAKEPKEDDKARDKKPTMDRPKQKKCDSGGKGDQSILPTKKDLVEWFASHFDQVPGEDGKNVSAGDNTRALKLECSLSTGDKVKGITRKGEVDVSISLSLVEGIGCDESGTIAAANHAVVEEDMEDGSDSGGGGGLLSETIRKMVAVMILLLIHLARKRVERIRTEEEDIDDPIKRIAQMRRSPLGKRGEGELFGTLGGDNRGK</sequence>
<dbReference type="Pfam" id="PF00226">
    <property type="entry name" value="DnaJ"/>
    <property type="match status" value="1"/>
</dbReference>
<dbReference type="PANTHER" id="PTHR44272">
    <property type="entry name" value="DNAJ DOMAIN (PROKARYOTIC HEAT SHOCK PROTEIN)"/>
    <property type="match status" value="1"/>
</dbReference>
<accession>A0AAD3XDQ3</accession>
<organism evidence="7 8">
    <name type="scientific">Nepenthes gracilis</name>
    <name type="common">Slender pitcher plant</name>
    <dbReference type="NCBI Taxonomy" id="150966"/>
    <lineage>
        <taxon>Eukaryota</taxon>
        <taxon>Viridiplantae</taxon>
        <taxon>Streptophyta</taxon>
        <taxon>Embryophyta</taxon>
        <taxon>Tracheophyta</taxon>
        <taxon>Spermatophyta</taxon>
        <taxon>Magnoliopsida</taxon>
        <taxon>eudicotyledons</taxon>
        <taxon>Gunneridae</taxon>
        <taxon>Pentapetalae</taxon>
        <taxon>Caryophyllales</taxon>
        <taxon>Nepenthaceae</taxon>
        <taxon>Nepenthes</taxon>
    </lineage>
</organism>
<feature type="domain" description="J" evidence="6">
    <location>
        <begin position="21"/>
        <end position="86"/>
    </location>
</feature>
<keyword evidence="4" id="KW-0143">Chaperone</keyword>
<keyword evidence="2" id="KW-0175">Coiled coil</keyword>
<feature type="compositionally biased region" description="Basic residues" evidence="5">
    <location>
        <begin position="358"/>
        <end position="370"/>
    </location>
</feature>
<dbReference type="Proteomes" id="UP001279734">
    <property type="component" value="Unassembled WGS sequence"/>
</dbReference>
<feature type="region of interest" description="Disordered" evidence="5">
    <location>
        <begin position="354"/>
        <end position="406"/>
    </location>
</feature>
<feature type="compositionally biased region" description="Basic and acidic residues" evidence="5">
    <location>
        <begin position="371"/>
        <end position="400"/>
    </location>
</feature>
<reference evidence="7" key="1">
    <citation type="submission" date="2023-05" db="EMBL/GenBank/DDBJ databases">
        <title>Nepenthes gracilis genome sequencing.</title>
        <authorList>
            <person name="Fukushima K."/>
        </authorList>
    </citation>
    <scope>NUCLEOTIDE SEQUENCE</scope>
    <source>
        <strain evidence="7">SING2019-196</strain>
    </source>
</reference>
<dbReference type="InterPro" id="IPR036869">
    <property type="entry name" value="J_dom_sf"/>
</dbReference>
<comment type="subcellular location">
    <subcellularLocation>
        <location evidence="1">Membrane</location>
    </subcellularLocation>
</comment>
<evidence type="ECO:0000256" key="4">
    <source>
        <dbReference type="ARBA" id="ARBA00023186"/>
    </source>
</evidence>
<dbReference type="EMBL" id="BSYO01000003">
    <property type="protein sequence ID" value="GMH01647.1"/>
    <property type="molecule type" value="Genomic_DNA"/>
</dbReference>
<evidence type="ECO:0000256" key="5">
    <source>
        <dbReference type="SAM" id="MobiDB-lite"/>
    </source>
</evidence>
<dbReference type="GO" id="GO:0016020">
    <property type="term" value="C:membrane"/>
    <property type="evidence" value="ECO:0007669"/>
    <property type="project" value="UniProtKB-SubCell"/>
</dbReference>
<evidence type="ECO:0000256" key="2">
    <source>
        <dbReference type="ARBA" id="ARBA00023054"/>
    </source>
</evidence>
<feature type="region of interest" description="Disordered" evidence="5">
    <location>
        <begin position="550"/>
        <end position="574"/>
    </location>
</feature>
<evidence type="ECO:0000256" key="1">
    <source>
        <dbReference type="ARBA" id="ARBA00004370"/>
    </source>
</evidence>
<dbReference type="PRINTS" id="PR00625">
    <property type="entry name" value="JDOMAIN"/>
</dbReference>
<name>A0AAD3XDQ3_NEPGR</name>
<evidence type="ECO:0000259" key="6">
    <source>
        <dbReference type="PROSITE" id="PS50076"/>
    </source>
</evidence>
<dbReference type="InterPro" id="IPR052812">
    <property type="entry name" value="Plant_DnaJ_domain"/>
</dbReference>
<keyword evidence="3" id="KW-0472">Membrane</keyword>
<evidence type="ECO:0000313" key="7">
    <source>
        <dbReference type="EMBL" id="GMH01647.1"/>
    </source>
</evidence>
<comment type="caution">
    <text evidence="7">The sequence shown here is derived from an EMBL/GenBank/DDBJ whole genome shotgun (WGS) entry which is preliminary data.</text>
</comment>
<keyword evidence="8" id="KW-1185">Reference proteome</keyword>